<evidence type="ECO:0000313" key="1">
    <source>
        <dbReference type="EMBL" id="SFC51327.1"/>
    </source>
</evidence>
<proteinExistence type="predicted"/>
<organism evidence="1 2">
    <name type="scientific">Clostridium uliginosum</name>
    <dbReference type="NCBI Taxonomy" id="119641"/>
    <lineage>
        <taxon>Bacteria</taxon>
        <taxon>Bacillati</taxon>
        <taxon>Bacillota</taxon>
        <taxon>Clostridia</taxon>
        <taxon>Eubacteriales</taxon>
        <taxon>Clostridiaceae</taxon>
        <taxon>Clostridium</taxon>
    </lineage>
</organism>
<dbReference type="RefSeq" id="WP_175559940.1">
    <property type="nucleotide sequence ID" value="NZ_FOMG01000004.1"/>
</dbReference>
<keyword evidence="2" id="KW-1185">Reference proteome</keyword>
<reference evidence="1 2" key="1">
    <citation type="submission" date="2016-10" db="EMBL/GenBank/DDBJ databases">
        <authorList>
            <person name="de Groot N.N."/>
        </authorList>
    </citation>
    <scope>NUCLEOTIDE SEQUENCE [LARGE SCALE GENOMIC DNA]</scope>
    <source>
        <strain evidence="1 2">DSM 12992</strain>
    </source>
</reference>
<sequence>MDKKIVKNKEYTNIDYFLTNYVIQNDKIYYINFECNKYNEAIEIFKE</sequence>
<accession>A0A1I1JRQ3</accession>
<gene>
    <name evidence="1" type="ORF">SAMN05421842_104146</name>
</gene>
<name>A0A1I1JRQ3_9CLOT</name>
<dbReference type="Proteomes" id="UP000199263">
    <property type="component" value="Unassembled WGS sequence"/>
</dbReference>
<dbReference type="EMBL" id="FOMG01000004">
    <property type="protein sequence ID" value="SFC51327.1"/>
    <property type="molecule type" value="Genomic_DNA"/>
</dbReference>
<dbReference type="STRING" id="119641.SAMN05421842_104146"/>
<protein>
    <submittedName>
        <fullName evidence="1">Uncharacterized protein</fullName>
    </submittedName>
</protein>
<dbReference type="AlphaFoldDB" id="A0A1I1JRQ3"/>
<evidence type="ECO:0000313" key="2">
    <source>
        <dbReference type="Proteomes" id="UP000199263"/>
    </source>
</evidence>